<keyword evidence="3 6" id="KW-0812">Transmembrane</keyword>
<accession>A0A1N7F151</accession>
<dbReference type="PROSITE" id="PS50850">
    <property type="entry name" value="MFS"/>
    <property type="match status" value="1"/>
</dbReference>
<protein>
    <submittedName>
        <fullName evidence="8">MFS transporter, DHA1 family, L-arabinose/isopropyl-beta-D-thiogalactopyranoside export protein</fullName>
    </submittedName>
</protein>
<feature type="transmembrane region" description="Helical" evidence="6">
    <location>
        <begin position="141"/>
        <end position="159"/>
    </location>
</feature>
<comment type="subcellular location">
    <subcellularLocation>
        <location evidence="1">Cell membrane</location>
        <topology evidence="1">Multi-pass membrane protein</topology>
    </subcellularLocation>
</comment>
<name>A0A1N7F151_9GAMM</name>
<dbReference type="STRING" id="34061.B0189_07880"/>
<dbReference type="PANTHER" id="PTHR43124">
    <property type="entry name" value="PURINE EFFLUX PUMP PBUE"/>
    <property type="match status" value="1"/>
</dbReference>
<dbReference type="InterPro" id="IPR050189">
    <property type="entry name" value="MFS_Efflux_Transporters"/>
</dbReference>
<feature type="transmembrane region" description="Helical" evidence="6">
    <location>
        <begin position="82"/>
        <end position="100"/>
    </location>
</feature>
<dbReference type="Gene3D" id="1.20.1250.20">
    <property type="entry name" value="MFS general substrate transporter like domains"/>
    <property type="match status" value="1"/>
</dbReference>
<feature type="transmembrane region" description="Helical" evidence="6">
    <location>
        <begin position="302"/>
        <end position="323"/>
    </location>
</feature>
<feature type="transmembrane region" description="Helical" evidence="6">
    <location>
        <begin position="171"/>
        <end position="193"/>
    </location>
</feature>
<feature type="transmembrane region" description="Helical" evidence="6">
    <location>
        <begin position="278"/>
        <end position="296"/>
    </location>
</feature>
<keyword evidence="2" id="KW-1003">Cell membrane</keyword>
<feature type="transmembrane region" description="Helical" evidence="6">
    <location>
        <begin position="335"/>
        <end position="361"/>
    </location>
</feature>
<sequence>MNQFSLDNKQPTSLLPVVILALSAFIFNTTEFIPIALLTDIGTSFGMSADATGVMMTIYAWIVALLSLPMMLMTAKMERKKLLIAIFALFAISHGVSYLANSFGTLLISRTMVAICHALFWSITASLAVRLAPEGMQTRALGLLATGGALATVLGLPIGRLLGQAFGWQTTFAVIGVVGLVIMLTLAVVLPTLPAKNTGNLASLPAIAKNKALLLVYAMIVLTVTAHFTAYSYIEPFILHISNFGNRFIGVALLIFGVAGIVASVLFGRYYEILLNKFILIGFVAMIVSLLTLLIFAQTLTIWTLLIFVWGVAFTALALSLQLRVLKLAPNATDVAMSIFSGIFNVGIGAGAMIGSLSIAAYSLGNIGYVAALITLLAASVFMFVYFGESIKHLSNKSTKF</sequence>
<dbReference type="NCBIfam" id="NF002921">
    <property type="entry name" value="PRK03545.1"/>
    <property type="match status" value="1"/>
</dbReference>
<dbReference type="InterPro" id="IPR011701">
    <property type="entry name" value="MFS"/>
</dbReference>
<dbReference type="SUPFAM" id="SSF103473">
    <property type="entry name" value="MFS general substrate transporter"/>
    <property type="match status" value="1"/>
</dbReference>
<dbReference type="GO" id="GO:0022857">
    <property type="term" value="F:transmembrane transporter activity"/>
    <property type="evidence" value="ECO:0007669"/>
    <property type="project" value="InterPro"/>
</dbReference>
<dbReference type="InterPro" id="IPR036259">
    <property type="entry name" value="MFS_trans_sf"/>
</dbReference>
<dbReference type="InterPro" id="IPR020846">
    <property type="entry name" value="MFS_dom"/>
</dbReference>
<feature type="transmembrane region" description="Helical" evidence="6">
    <location>
        <begin position="12"/>
        <end position="38"/>
    </location>
</feature>
<dbReference type="Proteomes" id="UP000187495">
    <property type="component" value="Unassembled WGS sequence"/>
</dbReference>
<feature type="transmembrane region" description="Helical" evidence="6">
    <location>
        <begin position="367"/>
        <end position="387"/>
    </location>
</feature>
<evidence type="ECO:0000256" key="4">
    <source>
        <dbReference type="ARBA" id="ARBA00022989"/>
    </source>
</evidence>
<dbReference type="AlphaFoldDB" id="A0A1N7F151"/>
<keyword evidence="4 6" id="KW-1133">Transmembrane helix</keyword>
<keyword evidence="5 6" id="KW-0472">Membrane</keyword>
<dbReference type="Pfam" id="PF07690">
    <property type="entry name" value="MFS_1"/>
    <property type="match status" value="1"/>
</dbReference>
<proteinExistence type="predicted"/>
<evidence type="ECO:0000256" key="3">
    <source>
        <dbReference type="ARBA" id="ARBA00022692"/>
    </source>
</evidence>
<gene>
    <name evidence="8" type="ORF">SAMN02745664_1096</name>
</gene>
<feature type="domain" description="Major facilitator superfamily (MFS) profile" evidence="7">
    <location>
        <begin position="16"/>
        <end position="390"/>
    </location>
</feature>
<organism evidence="8 9">
    <name type="scientific">Moraxella cuniculi DSM 21768</name>
    <dbReference type="NCBI Taxonomy" id="1122245"/>
    <lineage>
        <taxon>Bacteria</taxon>
        <taxon>Pseudomonadati</taxon>
        <taxon>Pseudomonadota</taxon>
        <taxon>Gammaproteobacteria</taxon>
        <taxon>Moraxellales</taxon>
        <taxon>Moraxellaceae</taxon>
        <taxon>Moraxella</taxon>
    </lineage>
</organism>
<dbReference type="CDD" id="cd17324">
    <property type="entry name" value="MFS_NepI_like"/>
    <property type="match status" value="1"/>
</dbReference>
<evidence type="ECO:0000313" key="9">
    <source>
        <dbReference type="Proteomes" id="UP000187495"/>
    </source>
</evidence>
<feature type="transmembrane region" description="Helical" evidence="6">
    <location>
        <begin position="214"/>
        <end position="234"/>
    </location>
</feature>
<dbReference type="EMBL" id="FTNU01000009">
    <property type="protein sequence ID" value="SIR94037.1"/>
    <property type="molecule type" value="Genomic_DNA"/>
</dbReference>
<dbReference type="RefSeq" id="WP_076555365.1">
    <property type="nucleotide sequence ID" value="NZ_FTNU01000009.1"/>
</dbReference>
<feature type="transmembrane region" description="Helical" evidence="6">
    <location>
        <begin position="58"/>
        <end position="75"/>
    </location>
</feature>
<evidence type="ECO:0000256" key="1">
    <source>
        <dbReference type="ARBA" id="ARBA00004651"/>
    </source>
</evidence>
<evidence type="ECO:0000256" key="5">
    <source>
        <dbReference type="ARBA" id="ARBA00023136"/>
    </source>
</evidence>
<dbReference type="GO" id="GO:0005886">
    <property type="term" value="C:plasma membrane"/>
    <property type="evidence" value="ECO:0007669"/>
    <property type="project" value="UniProtKB-SubCell"/>
</dbReference>
<dbReference type="PANTHER" id="PTHR43124:SF4">
    <property type="entry name" value="SUGAR EFFLUX TRANSPORTER"/>
    <property type="match status" value="1"/>
</dbReference>
<keyword evidence="9" id="KW-1185">Reference proteome</keyword>
<evidence type="ECO:0000256" key="2">
    <source>
        <dbReference type="ARBA" id="ARBA00022475"/>
    </source>
</evidence>
<feature type="transmembrane region" description="Helical" evidence="6">
    <location>
        <begin position="106"/>
        <end position="129"/>
    </location>
</feature>
<evidence type="ECO:0000259" key="7">
    <source>
        <dbReference type="PROSITE" id="PS50850"/>
    </source>
</evidence>
<reference evidence="9" key="1">
    <citation type="submission" date="2017-01" db="EMBL/GenBank/DDBJ databases">
        <authorList>
            <person name="Varghese N."/>
            <person name="Submissions S."/>
        </authorList>
    </citation>
    <scope>NUCLEOTIDE SEQUENCE [LARGE SCALE GENOMIC DNA]</scope>
    <source>
        <strain evidence="9">DSM 21768</strain>
    </source>
</reference>
<evidence type="ECO:0000313" key="8">
    <source>
        <dbReference type="EMBL" id="SIR94037.1"/>
    </source>
</evidence>
<feature type="transmembrane region" description="Helical" evidence="6">
    <location>
        <begin position="246"/>
        <end position="266"/>
    </location>
</feature>
<evidence type="ECO:0000256" key="6">
    <source>
        <dbReference type="SAM" id="Phobius"/>
    </source>
</evidence>